<dbReference type="InterPro" id="IPR012340">
    <property type="entry name" value="NA-bd_OB-fold"/>
</dbReference>
<dbReference type="Pfam" id="PF06961">
    <property type="entry name" value="DUF1294"/>
    <property type="match status" value="1"/>
</dbReference>
<dbReference type="Gene3D" id="2.40.50.140">
    <property type="entry name" value="Nucleic acid-binding proteins"/>
    <property type="match status" value="1"/>
</dbReference>
<name>A0A5Q0BCM1_9GAMM</name>
<dbReference type="CDD" id="cd04458">
    <property type="entry name" value="CSP_CDS"/>
    <property type="match status" value="1"/>
</dbReference>
<protein>
    <submittedName>
        <fullName evidence="4">DUF1294 domain-containing protein</fullName>
    </submittedName>
</protein>
<evidence type="ECO:0000259" key="3">
    <source>
        <dbReference type="SMART" id="SM00357"/>
    </source>
</evidence>
<dbReference type="PANTHER" id="PTHR12962">
    <property type="entry name" value="CALCIUM-REGULATED HEAT STABLE PROTEIN CRHSP-24-RELATED"/>
    <property type="match status" value="1"/>
</dbReference>
<feature type="transmembrane region" description="Helical" evidence="2">
    <location>
        <begin position="119"/>
        <end position="138"/>
    </location>
</feature>
<dbReference type="InParanoid" id="A0A5Q0BCM1"/>
<keyword evidence="5" id="KW-1185">Reference proteome</keyword>
<keyword evidence="2" id="KW-1133">Transmembrane helix</keyword>
<feature type="transmembrane region" description="Helical" evidence="2">
    <location>
        <begin position="95"/>
        <end position="113"/>
    </location>
</feature>
<dbReference type="AlphaFoldDB" id="A0A5Q0BCM1"/>
<gene>
    <name evidence="4" type="ORF">F6R98_02020</name>
</gene>
<keyword evidence="1" id="KW-0597">Phosphoprotein</keyword>
<proteinExistence type="predicted"/>
<feature type="domain" description="Cold-shock" evidence="3">
    <location>
        <begin position="6"/>
        <end position="69"/>
    </location>
</feature>
<feature type="transmembrane region" description="Helical" evidence="2">
    <location>
        <begin position="184"/>
        <end position="202"/>
    </location>
</feature>
<dbReference type="InterPro" id="IPR002059">
    <property type="entry name" value="CSP_DNA-bd"/>
</dbReference>
<evidence type="ECO:0000313" key="4">
    <source>
        <dbReference type="EMBL" id="QFY41550.1"/>
    </source>
</evidence>
<evidence type="ECO:0000256" key="2">
    <source>
        <dbReference type="SAM" id="Phobius"/>
    </source>
</evidence>
<dbReference type="Proteomes" id="UP000325755">
    <property type="component" value="Chromosome"/>
</dbReference>
<dbReference type="InterPro" id="IPR010718">
    <property type="entry name" value="DUF1294"/>
</dbReference>
<dbReference type="RefSeq" id="WP_153247533.1">
    <property type="nucleotide sequence ID" value="NZ_CP044205.1"/>
</dbReference>
<dbReference type="Pfam" id="PF00313">
    <property type="entry name" value="CSD"/>
    <property type="match status" value="1"/>
</dbReference>
<dbReference type="SUPFAM" id="SSF50249">
    <property type="entry name" value="Nucleic acid-binding proteins"/>
    <property type="match status" value="1"/>
</dbReference>
<dbReference type="KEGG" id="mmob:F6R98_02020"/>
<organism evidence="4 5">
    <name type="scientific">Candidatus Methylospira mobilis</name>
    <dbReference type="NCBI Taxonomy" id="1808979"/>
    <lineage>
        <taxon>Bacteria</taxon>
        <taxon>Pseudomonadati</taxon>
        <taxon>Pseudomonadota</taxon>
        <taxon>Gammaproteobacteria</taxon>
        <taxon>Methylococcales</taxon>
        <taxon>Methylococcaceae</taxon>
        <taxon>Candidatus Methylospira</taxon>
    </lineage>
</organism>
<dbReference type="InterPro" id="IPR052069">
    <property type="entry name" value="Ca-reg_mRNA-binding_domain"/>
</dbReference>
<dbReference type="SMART" id="SM00357">
    <property type="entry name" value="CSP"/>
    <property type="match status" value="1"/>
</dbReference>
<dbReference type="PANTHER" id="PTHR12962:SF1">
    <property type="entry name" value="COLD SHOCK DOMAIN-CONTAINING PROTEIN CG9705"/>
    <property type="match status" value="1"/>
</dbReference>
<dbReference type="OrthoDB" id="72963at2"/>
<dbReference type="GO" id="GO:0043488">
    <property type="term" value="P:regulation of mRNA stability"/>
    <property type="evidence" value="ECO:0007669"/>
    <property type="project" value="TreeGrafter"/>
</dbReference>
<dbReference type="EMBL" id="CP044205">
    <property type="protein sequence ID" value="QFY41550.1"/>
    <property type="molecule type" value="Genomic_DNA"/>
</dbReference>
<keyword evidence="2" id="KW-0472">Membrane</keyword>
<evidence type="ECO:0000313" key="5">
    <source>
        <dbReference type="Proteomes" id="UP000325755"/>
    </source>
</evidence>
<evidence type="ECO:0000256" key="1">
    <source>
        <dbReference type="ARBA" id="ARBA00022553"/>
    </source>
</evidence>
<sequence length="211" mass="24054">MAKFSTGRLIEWRDGKGFGFVRPDAGGRDFFVHISAFGKGLKRRPAVGDIIHFSAADNDRESAAKRRIERAHIEGVDYKPRKPGAAMGHTPVEQFFNRILITLPLALSLYLIWTRANPIPLVSYIFMSALTVLCYAADKKQAMIGTWRIPEPYLHLLELMGGWPGGLLAQNQFRHKAKKPSYQWIFWSIVVLHAVLWFVALYPENPPIYFK</sequence>
<reference evidence="4 5" key="1">
    <citation type="submission" date="2019-09" db="EMBL/GenBank/DDBJ databases">
        <title>Ecophysiology of the spiral-shaped methanotroph Methylospira mobilis as revealed by the complete genome sequence.</title>
        <authorList>
            <person name="Oshkin I.Y."/>
            <person name="Dedysh S.N."/>
            <person name="Miroshnikov K."/>
            <person name="Danilova O.V."/>
            <person name="Hakobyan A."/>
            <person name="Liesack W."/>
        </authorList>
    </citation>
    <scope>NUCLEOTIDE SEQUENCE [LARGE SCALE GENOMIC DNA]</scope>
    <source>
        <strain evidence="4 5">Shm1</strain>
    </source>
</reference>
<keyword evidence="2" id="KW-0812">Transmembrane</keyword>
<dbReference type="GO" id="GO:0005829">
    <property type="term" value="C:cytosol"/>
    <property type="evidence" value="ECO:0007669"/>
    <property type="project" value="UniProtKB-ARBA"/>
</dbReference>
<accession>A0A5Q0BCM1</accession>
<dbReference type="InterPro" id="IPR011129">
    <property type="entry name" value="CSD"/>
</dbReference>
<dbReference type="GO" id="GO:0003730">
    <property type="term" value="F:mRNA 3'-UTR binding"/>
    <property type="evidence" value="ECO:0007669"/>
    <property type="project" value="TreeGrafter"/>
</dbReference>